<dbReference type="STRING" id="757424.Hsero_3185"/>
<protein>
    <submittedName>
        <fullName evidence="1">Membrane protein</fullName>
    </submittedName>
</protein>
<dbReference type="SUPFAM" id="SSF51230">
    <property type="entry name" value="Single hybrid motif"/>
    <property type="match status" value="1"/>
</dbReference>
<dbReference type="HOGENOM" id="CLU_989621_0_0_4"/>
<dbReference type="InterPro" id="IPR050739">
    <property type="entry name" value="MFP"/>
</dbReference>
<dbReference type="PANTHER" id="PTHR30386">
    <property type="entry name" value="MEMBRANE FUSION SUBUNIT OF EMRAB-TOLC MULTIDRUG EFFLUX PUMP"/>
    <property type="match status" value="1"/>
</dbReference>
<keyword evidence="2" id="KW-1185">Reference proteome</keyword>
<proteinExistence type="predicted"/>
<evidence type="ECO:0000313" key="2">
    <source>
        <dbReference type="Proteomes" id="UP000000329"/>
    </source>
</evidence>
<sequence length="281" mass="30588">MLNMKPVIDAASSRFPVRPGIRPLCCLLPLALLLAACSPPRTDDASVASDYQVVSSPVKAIVKEVLVKPGQQVEEGALLLTLNPEIDPMAHVMEVTRNVLGDPGAQKQNEGMPARRPTMEDMMAAVRADQDNVREKSNRWAESAGQVVDVLVKPDQAIVPEQPLLAISSGDFIVVARFKEDEVKQLRVGQRAQVQLMEQVIEPDRQGRRRDTDRPSEQIFSGSLKAFGDVPAEGSPEATIEAGPNVKVVARAPVQIVLDVPPAQRGLFRRGRAALVTMQKD</sequence>
<dbReference type="AlphaFoldDB" id="D8J198"/>
<reference evidence="1 2" key="1">
    <citation type="submission" date="2010-04" db="EMBL/GenBank/DDBJ databases">
        <title>The genome of Herbaspirillum seropedicae SmR1, an endophytic, nitrogen-fixing, plant-growth promoting beta-Proteobacteria.</title>
        <authorList>
            <person name="Pedrosa F.O."/>
            <person name="Monteiro R.A."/>
            <person name="Wassem R."/>
            <person name="Cruz L.M."/>
            <person name="Ayub R.A."/>
            <person name="Colauto N.B."/>
            <person name="Fernandez M.A."/>
            <person name="Fungaro M.H.P."/>
            <person name="Grisard E.C."/>
            <person name="Hungria M."/>
            <person name="Madeira H.M.F."/>
            <person name="Nodari R.O."/>
            <person name="Osaku C.A."/>
            <person name="Petzl-Erler M.L."/>
            <person name="Terenzi H."/>
            <person name="Vieira L.G.E."/>
            <person name="Almeida M.I.M."/>
            <person name="Alves L.R."/>
            <person name="Arantes O.M.N."/>
            <person name="Balsanelli E."/>
            <person name="Barcellos F.G."/>
            <person name="Baura V.A."/>
            <person name="Binde D.R."/>
            <person name="Campo R.J."/>
            <person name="Chubatsu L.S."/>
            <person name="Chueire L.M.O."/>
            <person name="Ciferri R.R."/>
            <person name="Correa L.C."/>
            <person name="da Conceicao Silva J.L."/>
            <person name="Dabul A.N.G."/>
            <person name="Dambros B.P."/>
            <person name="Faoro H."/>
            <person name="Favetti A."/>
            <person name="Friedermann G."/>
            <person name="Furlaneto M.C."/>
            <person name="Gasques L.S."/>
            <person name="Gimenes C.C.T."/>
            <person name="Gioppo N.M.R."/>
            <person name="Glienke-Blanco C."/>
            <person name="Godoy L.P."/>
            <person name="Guerra M.P."/>
            <person name="Karp S."/>
            <person name="Kava-Cordeiro V."/>
            <person name="Margarido V.P."/>
            <person name="Mathioni S.M."/>
            <person name="Menck-Soares M.A."/>
            <person name="Murace N.K."/>
            <person name="Nicolas M.F."/>
            <person name="Oliveira C.E.C."/>
            <person name="Pagnan N.A.B."/>
            <person name="Pamphile J.A."/>
            <person name="Patussi E.V."/>
            <person name="Pereira L.F.P."/>
            <person name="Pereira-Ferrari L."/>
            <person name="Pinto F.G.S."/>
            <person name="Precoma C."/>
            <person name="Prioli A.J."/>
            <person name="Prioli S.M.A.P."/>
            <person name="Raittz R.T."/>
            <person name="Ramos H.J.O."/>
            <person name="Ribeiro E.M.S.F."/>
            <person name="Rigo L.U."/>
            <person name="Rocha C.L.M.S.C."/>
            <person name="Rocha S.N."/>
            <person name="Santos K."/>
            <person name="Satori D."/>
            <person name="Silva A.G."/>
            <person name="Simao R.C.G."/>
            <person name="Soares M.A.M."/>
            <person name="Souza E.M."/>
            <person name="Steffens M.B.R."/>
            <person name="Steindel M."/>
            <person name="Tadra-Sfeir M.Z."/>
            <person name="Takahashi E.K."/>
            <person name="Torres R.A."/>
            <person name="Valle J.S."/>
            <person name="Vernal J.I."/>
            <person name="Vilas-Boas L.A."/>
            <person name="Watanabe M.A.E."/>
            <person name="Weiss V.A."/>
            <person name="Yates M.A."/>
            <person name="Souza E.M."/>
        </authorList>
    </citation>
    <scope>NUCLEOTIDE SEQUENCE [LARGE SCALE GENOMIC DNA]</scope>
    <source>
        <strain evidence="1 2">SmR1</strain>
    </source>
</reference>
<name>D8J198_HERSS</name>
<gene>
    <name evidence="1" type="ordered locus">Hsero_3185</name>
</gene>
<dbReference type="EMBL" id="CP002039">
    <property type="protein sequence ID" value="ADJ64667.1"/>
    <property type="molecule type" value="Genomic_DNA"/>
</dbReference>
<dbReference type="Proteomes" id="UP000000329">
    <property type="component" value="Chromosome"/>
</dbReference>
<dbReference type="KEGG" id="hse:Hsero_3185"/>
<organism evidence="1 2">
    <name type="scientific">Herbaspirillum seropedicae (strain SmR1)</name>
    <dbReference type="NCBI Taxonomy" id="757424"/>
    <lineage>
        <taxon>Bacteria</taxon>
        <taxon>Pseudomonadati</taxon>
        <taxon>Pseudomonadota</taxon>
        <taxon>Betaproteobacteria</taxon>
        <taxon>Burkholderiales</taxon>
        <taxon>Oxalobacteraceae</taxon>
        <taxon>Herbaspirillum</taxon>
    </lineage>
</organism>
<dbReference type="InterPro" id="IPR011053">
    <property type="entry name" value="Single_hybrid_motif"/>
</dbReference>
<dbReference type="eggNOG" id="COG1566">
    <property type="taxonomic scope" value="Bacteria"/>
</dbReference>
<dbReference type="Gene3D" id="2.40.50.100">
    <property type="match status" value="1"/>
</dbReference>
<evidence type="ECO:0000313" key="1">
    <source>
        <dbReference type="EMBL" id="ADJ64667.1"/>
    </source>
</evidence>
<accession>D8J198</accession>
<dbReference type="Gene3D" id="2.40.30.170">
    <property type="match status" value="1"/>
</dbReference>
<dbReference type="PANTHER" id="PTHR30386:SF18">
    <property type="entry name" value="INNER MEMBRANE PROTEIN YIAV-RELATED"/>
    <property type="match status" value="1"/>
</dbReference>